<gene>
    <name evidence="1" type="ORF">OC842_000394</name>
</gene>
<accession>A0AAN6GJZ4</accession>
<proteinExistence type="predicted"/>
<reference evidence="1" key="1">
    <citation type="journal article" date="2023" name="PhytoFront">
        <title>Draft Genome Resources of Seven Strains of Tilletia horrida, Causal Agent of Kernel Smut of Rice.</title>
        <authorList>
            <person name="Khanal S."/>
            <person name="Antony Babu S."/>
            <person name="Zhou X.G."/>
        </authorList>
    </citation>
    <scope>NUCLEOTIDE SEQUENCE</scope>
    <source>
        <strain evidence="1">TX3</strain>
    </source>
</reference>
<evidence type="ECO:0000313" key="1">
    <source>
        <dbReference type="EMBL" id="KAK0540622.1"/>
    </source>
</evidence>
<comment type="caution">
    <text evidence="1">The sequence shown here is derived from an EMBL/GenBank/DDBJ whole genome shotgun (WGS) entry which is preliminary data.</text>
</comment>
<name>A0AAN6GJZ4_9BASI</name>
<dbReference type="Proteomes" id="UP001176521">
    <property type="component" value="Unassembled WGS sequence"/>
</dbReference>
<dbReference type="AlphaFoldDB" id="A0AAN6GJZ4"/>
<dbReference type="EMBL" id="JAPDMQ010000010">
    <property type="protein sequence ID" value="KAK0540622.1"/>
    <property type="molecule type" value="Genomic_DNA"/>
</dbReference>
<sequence length="157" mass="17930">MASVQQPAKQAALANKIHTALIAGDSSCLVSGAYFEECQPCFILPISRPENYSGLWRNPIDLYKPSHALLLREDHKRSFEECKWGLHRDEHDKQIVHFFEYHATGRAEFHGKVIDDRERYRCSDHTYPIVISSGSTISSRIFIPQALIQHILLLPGM</sequence>
<evidence type="ECO:0000313" key="2">
    <source>
        <dbReference type="Proteomes" id="UP001176521"/>
    </source>
</evidence>
<keyword evidence="2" id="KW-1185">Reference proteome</keyword>
<protein>
    <submittedName>
        <fullName evidence="1">Uncharacterized protein</fullName>
    </submittedName>
</protein>
<organism evidence="1 2">
    <name type="scientific">Tilletia horrida</name>
    <dbReference type="NCBI Taxonomy" id="155126"/>
    <lineage>
        <taxon>Eukaryota</taxon>
        <taxon>Fungi</taxon>
        <taxon>Dikarya</taxon>
        <taxon>Basidiomycota</taxon>
        <taxon>Ustilaginomycotina</taxon>
        <taxon>Exobasidiomycetes</taxon>
        <taxon>Tilletiales</taxon>
        <taxon>Tilletiaceae</taxon>
        <taxon>Tilletia</taxon>
    </lineage>
</organism>